<feature type="disulfide bond" evidence="6">
    <location>
        <begin position="308"/>
        <end position="318"/>
    </location>
</feature>
<feature type="disulfide bond" evidence="6">
    <location>
        <begin position="254"/>
        <end position="263"/>
    </location>
</feature>
<accession>A0A6P5A5B3</accession>
<dbReference type="PANTHER" id="PTHR19143:SF458">
    <property type="entry name" value="FIBRINOGEN C-TERMINAL DOMAIN-CONTAINING PROTEIN-RELATED"/>
    <property type="match status" value="1"/>
</dbReference>
<keyword evidence="2" id="KW-0732">Signal</keyword>
<evidence type="ECO:0000256" key="3">
    <source>
        <dbReference type="ARBA" id="ARBA00022737"/>
    </source>
</evidence>
<feature type="domain" description="EGF-like" evidence="7">
    <location>
        <begin position="304"/>
        <end position="339"/>
    </location>
</feature>
<dbReference type="SMART" id="SM00186">
    <property type="entry name" value="FBG"/>
    <property type="match status" value="1"/>
</dbReference>
<feature type="disulfide bond" evidence="6">
    <location>
        <begin position="329"/>
        <end position="338"/>
    </location>
</feature>
<evidence type="ECO:0000256" key="5">
    <source>
        <dbReference type="ARBA" id="ARBA00023180"/>
    </source>
</evidence>
<dbReference type="Gene3D" id="2.10.25.10">
    <property type="entry name" value="Laminin"/>
    <property type="match status" value="3"/>
</dbReference>
<feature type="disulfide bond" evidence="6">
    <location>
        <begin position="271"/>
        <end position="281"/>
    </location>
</feature>
<evidence type="ECO:0000313" key="9">
    <source>
        <dbReference type="Proteomes" id="UP000515135"/>
    </source>
</evidence>
<sequence length="344" mass="37265">TIAPQNCADLSAMGIQTSGTYHVGHPQPFQVSCDMDTDGGGWTVIQRRQDGSVPFDNTWDVYVQGFGDVSEELWIGLEHLHSLTSQQQHELYVYLEDWEGNSKFARYSTFSVGDSTSKYTVTISGFTGDVTDDLTPAEARRSINGNMFSTKDHDNDANSANCAVSFGPSGWWFPESCGQALLNGQYLTGCNPYCPWAQGIVWEHWHANGMKYSLKKTVMMIRPSGFPASPFNTCQNGGTMAEGTPGTGVYTCTCPADWEWAFCEQAAIDDCASSPCTHGTCVDGLNSYSCNCEAGWEGVNCETGINECSSSPCTHGTCIDGLNSYTCTCEAGWTGDNCATVCLN</sequence>
<organism evidence="9 10">
    <name type="scientific">Branchiostoma belcheri</name>
    <name type="common">Amphioxus</name>
    <dbReference type="NCBI Taxonomy" id="7741"/>
    <lineage>
        <taxon>Eukaryota</taxon>
        <taxon>Metazoa</taxon>
        <taxon>Chordata</taxon>
        <taxon>Cephalochordata</taxon>
        <taxon>Leptocardii</taxon>
        <taxon>Amphioxiformes</taxon>
        <taxon>Branchiostomatidae</taxon>
        <taxon>Branchiostoma</taxon>
    </lineage>
</organism>
<dbReference type="PRINTS" id="PR00010">
    <property type="entry name" value="EGFBLOOD"/>
</dbReference>
<keyword evidence="5" id="KW-0325">Glycoprotein</keyword>
<dbReference type="CDD" id="cd00087">
    <property type="entry name" value="FReD"/>
    <property type="match status" value="1"/>
</dbReference>
<keyword evidence="9" id="KW-1185">Reference proteome</keyword>
<dbReference type="PROSITE" id="PS00022">
    <property type="entry name" value="EGF_1"/>
    <property type="match status" value="2"/>
</dbReference>
<dbReference type="RefSeq" id="XP_019638402.1">
    <property type="nucleotide sequence ID" value="XM_019782843.1"/>
</dbReference>
<dbReference type="InterPro" id="IPR000742">
    <property type="entry name" value="EGF"/>
</dbReference>
<gene>
    <name evidence="10" type="primary">LOC109480615</name>
</gene>
<protein>
    <submittedName>
        <fullName evidence="10">Ficolin-1-like</fullName>
    </submittedName>
</protein>
<dbReference type="Gene3D" id="3.90.215.10">
    <property type="entry name" value="Gamma Fibrinogen, chain A, domain 1"/>
    <property type="match status" value="1"/>
</dbReference>
<dbReference type="GeneID" id="109480615"/>
<dbReference type="InterPro" id="IPR014716">
    <property type="entry name" value="Fibrinogen_a/b/g_C_1"/>
</dbReference>
<evidence type="ECO:0000256" key="2">
    <source>
        <dbReference type="ARBA" id="ARBA00022729"/>
    </source>
</evidence>
<dbReference type="InterPro" id="IPR001881">
    <property type="entry name" value="EGF-like_Ca-bd_dom"/>
</dbReference>
<dbReference type="Pfam" id="PF00147">
    <property type="entry name" value="Fibrinogen_C"/>
    <property type="match status" value="1"/>
</dbReference>
<dbReference type="SUPFAM" id="SSF57196">
    <property type="entry name" value="EGF/Laminin"/>
    <property type="match status" value="2"/>
</dbReference>
<evidence type="ECO:0000256" key="4">
    <source>
        <dbReference type="ARBA" id="ARBA00023157"/>
    </source>
</evidence>
<proteinExistence type="predicted"/>
<dbReference type="NCBIfam" id="NF040941">
    <property type="entry name" value="GGGWT_bact"/>
    <property type="match status" value="1"/>
</dbReference>
<dbReference type="GO" id="GO:0005509">
    <property type="term" value="F:calcium ion binding"/>
    <property type="evidence" value="ECO:0007669"/>
    <property type="project" value="InterPro"/>
</dbReference>
<dbReference type="SMART" id="SM00181">
    <property type="entry name" value="EGF"/>
    <property type="match status" value="2"/>
</dbReference>
<dbReference type="Pfam" id="PF00008">
    <property type="entry name" value="EGF"/>
    <property type="match status" value="2"/>
</dbReference>
<keyword evidence="4 6" id="KW-1015">Disulfide bond</keyword>
<keyword evidence="3" id="KW-0677">Repeat</keyword>
<dbReference type="PROSITE" id="PS51406">
    <property type="entry name" value="FIBRINOGEN_C_2"/>
    <property type="match status" value="1"/>
</dbReference>
<name>A0A6P5A5B3_BRABE</name>
<keyword evidence="1 6" id="KW-0245">EGF-like domain</keyword>
<dbReference type="AlphaFoldDB" id="A0A6P5A5B3"/>
<dbReference type="SUPFAM" id="SSF56496">
    <property type="entry name" value="Fibrinogen C-terminal domain-like"/>
    <property type="match status" value="1"/>
</dbReference>
<evidence type="ECO:0000259" key="8">
    <source>
        <dbReference type="PROSITE" id="PS51406"/>
    </source>
</evidence>
<dbReference type="PROSITE" id="PS50026">
    <property type="entry name" value="EGF_3"/>
    <property type="match status" value="3"/>
</dbReference>
<dbReference type="InterPro" id="IPR000152">
    <property type="entry name" value="EGF-type_Asp/Asn_hydroxyl_site"/>
</dbReference>
<dbReference type="PROSITE" id="PS00010">
    <property type="entry name" value="ASX_HYDROXYL"/>
    <property type="match status" value="2"/>
</dbReference>
<dbReference type="PANTHER" id="PTHR19143">
    <property type="entry name" value="FIBRINOGEN/TENASCIN/ANGIOPOEITIN"/>
    <property type="match status" value="1"/>
</dbReference>
<evidence type="ECO:0000256" key="6">
    <source>
        <dbReference type="PROSITE-ProRule" id="PRU00076"/>
    </source>
</evidence>
<dbReference type="SMART" id="SM00179">
    <property type="entry name" value="EGF_CA"/>
    <property type="match status" value="2"/>
</dbReference>
<dbReference type="CDD" id="cd00054">
    <property type="entry name" value="EGF_CA"/>
    <property type="match status" value="2"/>
</dbReference>
<evidence type="ECO:0000259" key="7">
    <source>
        <dbReference type="PROSITE" id="PS50026"/>
    </source>
</evidence>
<evidence type="ECO:0000313" key="10">
    <source>
        <dbReference type="RefSeq" id="XP_019638402.1"/>
    </source>
</evidence>
<feature type="domain" description="EGF-like" evidence="7">
    <location>
        <begin position="267"/>
        <end position="302"/>
    </location>
</feature>
<feature type="domain" description="Fibrinogen C-terminal" evidence="8">
    <location>
        <begin position="1"/>
        <end position="225"/>
    </location>
</feature>
<dbReference type="Proteomes" id="UP000515135">
    <property type="component" value="Unplaced"/>
</dbReference>
<dbReference type="PROSITE" id="PS01186">
    <property type="entry name" value="EGF_2"/>
    <property type="match status" value="1"/>
</dbReference>
<dbReference type="InterPro" id="IPR050373">
    <property type="entry name" value="Fibrinogen_C-term_domain"/>
</dbReference>
<dbReference type="KEGG" id="bbel:109480615"/>
<evidence type="ECO:0000256" key="1">
    <source>
        <dbReference type="ARBA" id="ARBA00022536"/>
    </source>
</evidence>
<dbReference type="GO" id="GO:0005615">
    <property type="term" value="C:extracellular space"/>
    <property type="evidence" value="ECO:0007669"/>
    <property type="project" value="TreeGrafter"/>
</dbReference>
<comment type="caution">
    <text evidence="6">Lacks conserved residue(s) required for the propagation of feature annotation.</text>
</comment>
<dbReference type="OrthoDB" id="4062651at2759"/>
<dbReference type="InterPro" id="IPR002181">
    <property type="entry name" value="Fibrinogen_a/b/g_C_dom"/>
</dbReference>
<dbReference type="InterPro" id="IPR036056">
    <property type="entry name" value="Fibrinogen-like_C"/>
</dbReference>
<feature type="disulfide bond" evidence="6">
    <location>
        <begin position="292"/>
        <end position="301"/>
    </location>
</feature>
<feature type="non-terminal residue" evidence="10">
    <location>
        <position position="1"/>
    </location>
</feature>
<reference evidence="10" key="1">
    <citation type="submission" date="2025-08" db="UniProtKB">
        <authorList>
            <consortium name="RefSeq"/>
        </authorList>
    </citation>
    <scope>IDENTIFICATION</scope>
    <source>
        <tissue evidence="10">Gonad</tissue>
    </source>
</reference>
<dbReference type="FunFam" id="2.10.25.10:FF:000004">
    <property type="entry name" value="Neurogenic locus notch 1"/>
    <property type="match status" value="2"/>
</dbReference>
<feature type="domain" description="EGF-like" evidence="7">
    <location>
        <begin position="224"/>
        <end position="264"/>
    </location>
</feature>